<name>A0A133VNN8_9EURY</name>
<evidence type="ECO:0000256" key="6">
    <source>
        <dbReference type="ARBA" id="ARBA00022801"/>
    </source>
</evidence>
<dbReference type="PANTHER" id="PTHR11081:SF9">
    <property type="entry name" value="FLAP ENDONUCLEASE 1"/>
    <property type="match status" value="1"/>
</dbReference>
<dbReference type="GO" id="GO:0043137">
    <property type="term" value="P:DNA replication, removal of RNA primer"/>
    <property type="evidence" value="ECO:0007669"/>
    <property type="project" value="UniProtKB-UniRule"/>
</dbReference>
<dbReference type="GO" id="GO:0017108">
    <property type="term" value="F:5'-flap endonuclease activity"/>
    <property type="evidence" value="ECO:0007669"/>
    <property type="project" value="UniProtKB-UniRule"/>
</dbReference>
<dbReference type="FunFam" id="3.40.50.1010:FF:000016">
    <property type="entry name" value="Flap endonuclease 1"/>
    <property type="match status" value="1"/>
</dbReference>
<feature type="domain" description="XPG N-terminal" evidence="15">
    <location>
        <begin position="1"/>
        <end position="101"/>
    </location>
</feature>
<evidence type="ECO:0000259" key="15">
    <source>
        <dbReference type="SMART" id="SM00485"/>
    </source>
</evidence>
<organism evidence="16 17">
    <name type="scientific">candidate division MSBL1 archaeon SCGC-AAA382N08</name>
    <dbReference type="NCBI Taxonomy" id="1698285"/>
    <lineage>
        <taxon>Archaea</taxon>
        <taxon>Methanobacteriati</taxon>
        <taxon>Methanobacteriota</taxon>
        <taxon>candidate division MSBL1</taxon>
    </lineage>
</organism>
<sequence length="342" mass="38688">MGVKIKEILPFREVELDHFHGREIAIDAMNTLYQFLSTIRQYDGTPLKDSEGRVTSHLSGLFYRTSNLVEIGIKPLFVFDGEPPKLKSKTIENRRQIRAEAEKARKKALEKGKKEEARKYAQRSASLSSEMIGQSKTLLSAMGIPWVQAPGEGEAQASRIIQNGDAWGTGSQDFDSLLYGSPVLVRNLTITGKRKLPGKDKYKQISPEVFEIEKIFEKHDIDRKKLIAIGILVGTDYNEGIKGIGPNKALKRVKEDGDIEEIIESADKVDVMEVDPLEIEKLFLEPDVTDDYSIKWAPPNPEEIKRFLCEKHDFSESRVETGIERLEKGVGERAQESLEKWT</sequence>
<evidence type="ECO:0000256" key="12">
    <source>
        <dbReference type="HAMAP-Rule" id="MF_00614"/>
    </source>
</evidence>
<evidence type="ECO:0000256" key="9">
    <source>
        <dbReference type="ARBA" id="ARBA00023204"/>
    </source>
</evidence>
<keyword evidence="7 12" id="KW-0269">Exonuclease</keyword>
<comment type="cofactor">
    <cofactor evidence="12">
        <name>Mg(2+)</name>
        <dbReference type="ChEBI" id="CHEBI:18420"/>
    </cofactor>
    <text evidence="12">Binds 2 magnesium ions per subunit. They probably participate in the reaction catalyzed by the enzyme. May bind an additional third magnesium ion after substrate binding.</text>
</comment>
<evidence type="ECO:0000256" key="11">
    <source>
        <dbReference type="ARBA" id="ARBA00065981"/>
    </source>
</evidence>
<dbReference type="Pfam" id="PF00867">
    <property type="entry name" value="XPG_I"/>
    <property type="match status" value="1"/>
</dbReference>
<keyword evidence="3 12" id="KW-0479">Metal-binding</keyword>
<evidence type="ECO:0000256" key="5">
    <source>
        <dbReference type="ARBA" id="ARBA00022763"/>
    </source>
</evidence>
<dbReference type="CDD" id="cd09867">
    <property type="entry name" value="PIN_FEN1"/>
    <property type="match status" value="1"/>
</dbReference>
<protein>
    <recommendedName>
        <fullName evidence="12">Flap endonuclease 1</fullName>
        <shortName evidence="12">FEN-1</shortName>
        <ecNumber evidence="12">3.1.-.-</ecNumber>
    </recommendedName>
    <alternativeName>
        <fullName evidence="12">Flap structure-specific endonuclease 1</fullName>
    </alternativeName>
</protein>
<keyword evidence="2 12" id="KW-0540">Nuclease</keyword>
<comment type="caution">
    <text evidence="12">Lacks conserved residue(s) required for the propagation of feature annotation.</text>
</comment>
<evidence type="ECO:0000256" key="2">
    <source>
        <dbReference type="ARBA" id="ARBA00022722"/>
    </source>
</evidence>
<feature type="compositionally biased region" description="Basic and acidic residues" evidence="13">
    <location>
        <begin position="102"/>
        <end position="119"/>
    </location>
</feature>
<feature type="region of interest" description="Disordered" evidence="13">
    <location>
        <begin position="102"/>
        <end position="122"/>
    </location>
</feature>
<reference evidence="16 17" key="1">
    <citation type="journal article" date="2016" name="Sci. Rep.">
        <title>Metabolic traits of an uncultured archaeal lineage -MSBL1- from brine pools of the Red Sea.</title>
        <authorList>
            <person name="Mwirichia R."/>
            <person name="Alam I."/>
            <person name="Rashid M."/>
            <person name="Vinu M."/>
            <person name="Ba-Alawi W."/>
            <person name="Anthony Kamau A."/>
            <person name="Kamanda Ngugi D."/>
            <person name="Goker M."/>
            <person name="Klenk H.P."/>
            <person name="Bajic V."/>
            <person name="Stingl U."/>
        </authorList>
    </citation>
    <scope>NUCLEOTIDE SEQUENCE [LARGE SCALE GENOMIC DNA]</scope>
    <source>
        <strain evidence="16">SCGC-AAA382N08</strain>
    </source>
</reference>
<feature type="binding site" evidence="12">
    <location>
        <position position="27"/>
    </location>
    <ligand>
        <name>Mg(2+)</name>
        <dbReference type="ChEBI" id="CHEBI:18420"/>
        <label>1</label>
    </ligand>
</feature>
<keyword evidence="9 12" id="KW-0234">DNA repair</keyword>
<keyword evidence="17" id="KW-1185">Reference proteome</keyword>
<keyword evidence="5 12" id="KW-0227">DNA damage</keyword>
<keyword evidence="4 12" id="KW-0255">Endonuclease</keyword>
<dbReference type="PROSITE" id="PS00841">
    <property type="entry name" value="XPG_1"/>
    <property type="match status" value="1"/>
</dbReference>
<dbReference type="SMART" id="SM00485">
    <property type="entry name" value="XPGN"/>
    <property type="match status" value="1"/>
</dbReference>
<feature type="binding site" evidence="12">
    <location>
        <position position="152"/>
    </location>
    <ligand>
        <name>Mg(2+)</name>
        <dbReference type="ChEBI" id="CHEBI:18420"/>
        <label>1</label>
    </ligand>
</feature>
<dbReference type="EC" id="3.1.-.-" evidence="12"/>
<feature type="binding site" evidence="12">
    <location>
        <position position="80"/>
    </location>
    <ligand>
        <name>Mg(2+)</name>
        <dbReference type="ChEBI" id="CHEBI:18420"/>
        <label>1</label>
    </ligand>
</feature>
<feature type="binding site" evidence="12">
    <location>
        <position position="154"/>
    </location>
    <ligand>
        <name>Mg(2+)</name>
        <dbReference type="ChEBI" id="CHEBI:18420"/>
        <label>1</label>
    </ligand>
</feature>
<feature type="region of interest" description="N-domain" evidence="12">
    <location>
        <begin position="1"/>
        <end position="98"/>
    </location>
</feature>
<evidence type="ECO:0000256" key="8">
    <source>
        <dbReference type="ARBA" id="ARBA00022842"/>
    </source>
</evidence>
<evidence type="ECO:0000256" key="3">
    <source>
        <dbReference type="ARBA" id="ARBA00022723"/>
    </source>
</evidence>
<dbReference type="GO" id="GO:0008409">
    <property type="term" value="F:5'-3' exonuclease activity"/>
    <property type="evidence" value="ECO:0007669"/>
    <property type="project" value="UniProtKB-UniRule"/>
</dbReference>
<dbReference type="GO" id="GO:0000287">
    <property type="term" value="F:magnesium ion binding"/>
    <property type="evidence" value="ECO:0007669"/>
    <property type="project" value="UniProtKB-UniRule"/>
</dbReference>
<feature type="binding site" evidence="12">
    <location>
        <position position="173"/>
    </location>
    <ligand>
        <name>Mg(2+)</name>
        <dbReference type="ChEBI" id="CHEBI:18420"/>
        <label>2</label>
    </ligand>
</feature>
<feature type="binding site" evidence="12">
    <location>
        <position position="236"/>
    </location>
    <ligand>
        <name>Mg(2+)</name>
        <dbReference type="ChEBI" id="CHEBI:18420"/>
        <label>2</label>
    </ligand>
</feature>
<dbReference type="InterPro" id="IPR006086">
    <property type="entry name" value="XPG-I_dom"/>
</dbReference>
<comment type="caution">
    <text evidence="16">The sequence shown here is derived from an EMBL/GenBank/DDBJ whole genome shotgun (WGS) entry which is preliminary data.</text>
</comment>
<dbReference type="NCBIfam" id="TIGR03674">
    <property type="entry name" value="fen_arch"/>
    <property type="match status" value="1"/>
</dbReference>
<keyword evidence="1 12" id="KW-0235">DNA replication</keyword>
<evidence type="ECO:0000313" key="17">
    <source>
        <dbReference type="Proteomes" id="UP000070175"/>
    </source>
</evidence>
<dbReference type="InterPro" id="IPR023426">
    <property type="entry name" value="Flap_endonuc"/>
</dbReference>
<dbReference type="PRINTS" id="PR00853">
    <property type="entry name" value="XPGRADSUPER"/>
</dbReference>
<comment type="function">
    <text evidence="12">Structure-specific nuclease with 5'-flap endonuclease and 5'-3' exonuclease activities involved in DNA replication and repair. During DNA replication, cleaves the 5'-overhanging flap structure that is generated by displacement synthesis when DNA polymerase encounters the 5'-end of a downstream Okazaki fragment. Binds the unpaired 3'-DNA end and kinks the DNA to facilitate 5' cleavage specificity. Cleaves one nucleotide into the double-stranded DNA from the junction in flap DNA, leaving a nick for ligation. Also involved in the base excision repair (BER) pathway. Acts as a genome stabilization factor that prevents flaps from equilibrating into structurs that lead to duplications and deletions. Also possesses 5'-3' exonuclease activity on nicked or gapped double-stranded DNA.</text>
</comment>
<dbReference type="InterPro" id="IPR006084">
    <property type="entry name" value="XPG/Rad2"/>
</dbReference>
<dbReference type="InterPro" id="IPR036279">
    <property type="entry name" value="5-3_exonuclease_C_sf"/>
</dbReference>
<dbReference type="Pfam" id="PF00752">
    <property type="entry name" value="XPG_N"/>
    <property type="match status" value="1"/>
</dbReference>
<keyword evidence="6 12" id="KW-0378">Hydrolase</keyword>
<evidence type="ECO:0000256" key="7">
    <source>
        <dbReference type="ARBA" id="ARBA00022839"/>
    </source>
</evidence>
<evidence type="ECO:0000256" key="4">
    <source>
        <dbReference type="ARBA" id="ARBA00022759"/>
    </source>
</evidence>
<dbReference type="PATRIC" id="fig|1698285.3.peg.351"/>
<keyword evidence="8 12" id="KW-0460">Magnesium</keyword>
<feature type="binding site" evidence="12">
    <location>
        <position position="175"/>
    </location>
    <ligand>
        <name>Mg(2+)</name>
        <dbReference type="ChEBI" id="CHEBI:18420"/>
        <label>2</label>
    </ligand>
</feature>
<dbReference type="GO" id="GO:0006281">
    <property type="term" value="P:DNA repair"/>
    <property type="evidence" value="ECO:0007669"/>
    <property type="project" value="UniProtKB-UniRule"/>
</dbReference>
<comment type="function">
    <text evidence="10">Structure-specific nuclease with 5'-flap endonuclease and 5'-3' exonuclease activities involved in DNA replication and repair. During DNA replication, cleaves the 5'-overhanging flap structure that is generated by displacement synthesis when DNA polymerase encounters the 5'-end of a downstream Okazaki fragment. Binds the unpaired 3'-DNA end and kinks the DNA to facilitate 5' cleavage specificity. Cleaves one nucleotide into the double-stranded DNA from the junction in flap DNA, leaving a nick for ligation. Also involved in the base excision repair (BER) pathway. Acts as a genome stabilization factor that prevents flaps from equilibrating into structures that lead to duplications and deletions. Also possesses 5'-3' exonuclease activity on nicked or gapped double-stranded DNA.</text>
</comment>
<dbReference type="Gene3D" id="1.10.150.20">
    <property type="entry name" value="5' to 3' exonuclease, C-terminal subdomain"/>
    <property type="match status" value="1"/>
</dbReference>
<dbReference type="InterPro" id="IPR006085">
    <property type="entry name" value="XPG_DNA_repair_N"/>
</dbReference>
<dbReference type="EMBL" id="LHYJ01000030">
    <property type="protein sequence ID" value="KXB08054.1"/>
    <property type="molecule type" value="Genomic_DNA"/>
</dbReference>
<dbReference type="HAMAP" id="MF_00614">
    <property type="entry name" value="Fen"/>
    <property type="match status" value="1"/>
</dbReference>
<dbReference type="Proteomes" id="UP000070175">
    <property type="component" value="Unassembled WGS sequence"/>
</dbReference>
<dbReference type="InterPro" id="IPR019974">
    <property type="entry name" value="XPG_CS"/>
</dbReference>
<comment type="similarity">
    <text evidence="12">Belongs to the XPG/RAD2 endonuclease family. FEN1 subfamily.</text>
</comment>
<evidence type="ECO:0000256" key="10">
    <source>
        <dbReference type="ARBA" id="ARBA00024702"/>
    </source>
</evidence>
<evidence type="ECO:0000259" key="14">
    <source>
        <dbReference type="SMART" id="SM00484"/>
    </source>
</evidence>
<proteinExistence type="inferred from homology"/>
<dbReference type="GO" id="GO:0003677">
    <property type="term" value="F:DNA binding"/>
    <property type="evidence" value="ECO:0007669"/>
    <property type="project" value="UniProtKB-UniRule"/>
</dbReference>
<dbReference type="Gene3D" id="3.40.50.1010">
    <property type="entry name" value="5'-nuclease"/>
    <property type="match status" value="1"/>
</dbReference>
<evidence type="ECO:0000256" key="1">
    <source>
        <dbReference type="ARBA" id="ARBA00022705"/>
    </source>
</evidence>
<dbReference type="PANTHER" id="PTHR11081">
    <property type="entry name" value="FLAP ENDONUCLEASE FAMILY MEMBER"/>
    <property type="match status" value="1"/>
</dbReference>
<dbReference type="SUPFAM" id="SSF47807">
    <property type="entry name" value="5' to 3' exonuclease, C-terminal subdomain"/>
    <property type="match status" value="1"/>
</dbReference>
<dbReference type="SMART" id="SM00484">
    <property type="entry name" value="XPGI"/>
    <property type="match status" value="1"/>
</dbReference>
<feature type="region of interest" description="Interaction with PCNA" evidence="12">
    <location>
        <begin position="334"/>
        <end position="342"/>
    </location>
</feature>
<feature type="domain" description="XPG-I" evidence="14">
    <location>
        <begin position="140"/>
        <end position="221"/>
    </location>
</feature>
<gene>
    <name evidence="12" type="primary">fen</name>
    <name evidence="16" type="ORF">AKJ56_01945</name>
</gene>
<evidence type="ECO:0000313" key="16">
    <source>
        <dbReference type="EMBL" id="KXB08054.1"/>
    </source>
</evidence>
<comment type="subunit">
    <text evidence="11 12">Interacts with PCNA. PCNA stimulates the nuclease activity without altering cleavage specificity.</text>
</comment>
<dbReference type="InterPro" id="IPR019973">
    <property type="entry name" value="Flap_endonuc_arc"/>
</dbReference>
<dbReference type="InterPro" id="IPR008918">
    <property type="entry name" value="HhH2"/>
</dbReference>
<dbReference type="InterPro" id="IPR029060">
    <property type="entry name" value="PIN-like_dom_sf"/>
</dbReference>
<dbReference type="AlphaFoldDB" id="A0A133VNN8"/>
<dbReference type="SUPFAM" id="SSF88723">
    <property type="entry name" value="PIN domain-like"/>
    <property type="match status" value="1"/>
</dbReference>
<accession>A0A133VNN8</accession>
<dbReference type="SMART" id="SM00279">
    <property type="entry name" value="HhH2"/>
    <property type="match status" value="1"/>
</dbReference>
<evidence type="ECO:0000256" key="13">
    <source>
        <dbReference type="SAM" id="MobiDB-lite"/>
    </source>
</evidence>